<dbReference type="SUPFAM" id="SSF53474">
    <property type="entry name" value="alpha/beta-Hydrolases"/>
    <property type="match status" value="1"/>
</dbReference>
<dbReference type="InterPro" id="IPR050300">
    <property type="entry name" value="GDXG_lipolytic_enzyme"/>
</dbReference>
<sequence length="494" mass="54235">MRSVKHSISLLKAMLLRIPMILKTIFLHGIGMSPASGKQDLRTELTVAVIRSFVTFELPLEKTQKNSMRDPGIKGPMWVSKVTLSQPEVDVREAVLRAIDDLKVGGETYDIPDIAVVEAEWTGHRRGVGKRKPQPDLTEEEKYRRLRSEAPSDMTVLYFHGGAYFVMDPCTHRVPVAHLSRLTGAPVLSVRYRLAPQNPFPAALVDALTAYLSLIHPPPGALHKPVPANKIVIAGDSAGGNLSLVLLQTLLTLRRSSRTIRFHGTDVPVELPAGVAGISPWCDQTHSLPSIVRNAHLDYMDLSTQASTDEDNATTMPVPSLPFPPDGIWPVSPPRVGMYTHAVTALHPLASPLAAPADLWKDAPPVFISTGEEGLADEGAALARRMHQAGVPVVAEQFEGMPHCHGLLMIATPAGRRFFQGLAGFCRDAVAARVSASGCLTFVEFKLRTEREIPLDKACEVADEEIDARMQRQAAWRSEGEMLLQKEWWERARL</sequence>
<accession>A0A9W9F8G0</accession>
<keyword evidence="1" id="KW-0378">Hydrolase</keyword>
<dbReference type="RefSeq" id="XP_056510958.1">
    <property type="nucleotide sequence ID" value="XM_056655345.1"/>
</dbReference>
<evidence type="ECO:0000313" key="3">
    <source>
        <dbReference type="EMBL" id="KAJ5095407.1"/>
    </source>
</evidence>
<dbReference type="Proteomes" id="UP001141434">
    <property type="component" value="Unassembled WGS sequence"/>
</dbReference>
<gene>
    <name evidence="3" type="ORF">NUU61_004763</name>
</gene>
<dbReference type="EMBL" id="JAPMSZ010000007">
    <property type="protein sequence ID" value="KAJ5095407.1"/>
    <property type="molecule type" value="Genomic_DNA"/>
</dbReference>
<dbReference type="PANTHER" id="PTHR48081:SF25">
    <property type="entry name" value="PUTATIVE (AFU_ORTHOLOGUE AFUA_3G11560)-RELATED"/>
    <property type="match status" value="1"/>
</dbReference>
<feature type="domain" description="Alpha/beta hydrolase fold-3" evidence="2">
    <location>
        <begin position="338"/>
        <end position="404"/>
    </location>
</feature>
<organism evidence="3 4">
    <name type="scientific">Penicillium alfredii</name>
    <dbReference type="NCBI Taxonomy" id="1506179"/>
    <lineage>
        <taxon>Eukaryota</taxon>
        <taxon>Fungi</taxon>
        <taxon>Dikarya</taxon>
        <taxon>Ascomycota</taxon>
        <taxon>Pezizomycotina</taxon>
        <taxon>Eurotiomycetes</taxon>
        <taxon>Eurotiomycetidae</taxon>
        <taxon>Eurotiales</taxon>
        <taxon>Aspergillaceae</taxon>
        <taxon>Penicillium</taxon>
    </lineage>
</organism>
<name>A0A9W9F8G0_9EURO</name>
<keyword evidence="4" id="KW-1185">Reference proteome</keyword>
<dbReference type="GeneID" id="81394513"/>
<protein>
    <recommendedName>
        <fullName evidence="2">Alpha/beta hydrolase fold-3 domain-containing protein</fullName>
    </recommendedName>
</protein>
<evidence type="ECO:0000313" key="4">
    <source>
        <dbReference type="Proteomes" id="UP001141434"/>
    </source>
</evidence>
<dbReference type="GO" id="GO:0016787">
    <property type="term" value="F:hydrolase activity"/>
    <property type="evidence" value="ECO:0007669"/>
    <property type="project" value="UniProtKB-KW"/>
</dbReference>
<proteinExistence type="predicted"/>
<feature type="domain" description="Alpha/beta hydrolase fold-3" evidence="2">
    <location>
        <begin position="156"/>
        <end position="292"/>
    </location>
</feature>
<dbReference type="Gene3D" id="3.40.50.1820">
    <property type="entry name" value="alpha/beta hydrolase"/>
    <property type="match status" value="1"/>
</dbReference>
<dbReference type="Pfam" id="PF07859">
    <property type="entry name" value="Abhydrolase_3"/>
    <property type="match status" value="2"/>
</dbReference>
<dbReference type="GO" id="GO:0072330">
    <property type="term" value="P:monocarboxylic acid biosynthetic process"/>
    <property type="evidence" value="ECO:0007669"/>
    <property type="project" value="UniProtKB-ARBA"/>
</dbReference>
<reference evidence="3" key="2">
    <citation type="journal article" date="2023" name="IMA Fungus">
        <title>Comparative genomic study of the Penicillium genus elucidates a diverse pangenome and 15 lateral gene transfer events.</title>
        <authorList>
            <person name="Petersen C."/>
            <person name="Sorensen T."/>
            <person name="Nielsen M.R."/>
            <person name="Sondergaard T.E."/>
            <person name="Sorensen J.L."/>
            <person name="Fitzpatrick D.A."/>
            <person name="Frisvad J.C."/>
            <person name="Nielsen K.L."/>
        </authorList>
    </citation>
    <scope>NUCLEOTIDE SEQUENCE</scope>
    <source>
        <strain evidence="3">IBT 34128</strain>
    </source>
</reference>
<dbReference type="GO" id="GO:0017000">
    <property type="term" value="P:antibiotic biosynthetic process"/>
    <property type="evidence" value="ECO:0007669"/>
    <property type="project" value="UniProtKB-ARBA"/>
</dbReference>
<dbReference type="InterPro" id="IPR013094">
    <property type="entry name" value="AB_hydrolase_3"/>
</dbReference>
<dbReference type="PANTHER" id="PTHR48081">
    <property type="entry name" value="AB HYDROLASE SUPERFAMILY PROTEIN C4A8.06C"/>
    <property type="match status" value="1"/>
</dbReference>
<comment type="caution">
    <text evidence="3">The sequence shown here is derived from an EMBL/GenBank/DDBJ whole genome shotgun (WGS) entry which is preliminary data.</text>
</comment>
<evidence type="ECO:0000259" key="2">
    <source>
        <dbReference type="Pfam" id="PF07859"/>
    </source>
</evidence>
<dbReference type="OrthoDB" id="5354320at2759"/>
<dbReference type="InterPro" id="IPR029058">
    <property type="entry name" value="AB_hydrolase_fold"/>
</dbReference>
<dbReference type="AlphaFoldDB" id="A0A9W9F8G0"/>
<evidence type="ECO:0000256" key="1">
    <source>
        <dbReference type="ARBA" id="ARBA00022801"/>
    </source>
</evidence>
<reference evidence="3" key="1">
    <citation type="submission" date="2022-11" db="EMBL/GenBank/DDBJ databases">
        <authorList>
            <person name="Petersen C."/>
        </authorList>
    </citation>
    <scope>NUCLEOTIDE SEQUENCE</scope>
    <source>
        <strain evidence="3">IBT 34128</strain>
    </source>
</reference>